<gene>
    <name evidence="8" type="ORF">SAMN02745157_2058</name>
</gene>
<dbReference type="Pfam" id="PF05433">
    <property type="entry name" value="Rick_17kDa_Anti"/>
    <property type="match status" value="1"/>
</dbReference>
<dbReference type="STRING" id="1122133.SAMN02745157_2058"/>
<dbReference type="InterPro" id="IPR016364">
    <property type="entry name" value="Surface_antigen_Rickettsia"/>
</dbReference>
<dbReference type="EMBL" id="FQUP01000001">
    <property type="protein sequence ID" value="SHF26888.1"/>
    <property type="molecule type" value="Genomic_DNA"/>
</dbReference>
<protein>
    <recommendedName>
        <fullName evidence="3">17 kDa surface antigen</fullName>
    </recommendedName>
</protein>
<evidence type="ECO:0000256" key="6">
    <source>
        <dbReference type="SAM" id="SignalP"/>
    </source>
</evidence>
<name>A0A1M5A9B9_9HYPH</name>
<comment type="subcellular location">
    <subcellularLocation>
        <location evidence="1">Cell outer membrane</location>
        <topology evidence="1">Lipid-anchor</topology>
    </subcellularLocation>
</comment>
<dbReference type="InterPro" id="IPR008816">
    <property type="entry name" value="Gly_zipper_2TM_dom"/>
</dbReference>
<feature type="region of interest" description="Disordered" evidence="5">
    <location>
        <begin position="74"/>
        <end position="96"/>
    </location>
</feature>
<accession>A0A1M5A9B9</accession>
<dbReference type="AlphaFoldDB" id="A0A1M5A9B9"/>
<evidence type="ECO:0000259" key="7">
    <source>
        <dbReference type="Pfam" id="PF05433"/>
    </source>
</evidence>
<dbReference type="PROSITE" id="PS51257">
    <property type="entry name" value="PROKAR_LIPOPROTEIN"/>
    <property type="match status" value="1"/>
</dbReference>
<feature type="compositionally biased region" description="Polar residues" evidence="5">
    <location>
        <begin position="74"/>
        <end position="91"/>
    </location>
</feature>
<evidence type="ECO:0000256" key="5">
    <source>
        <dbReference type="SAM" id="MobiDB-lite"/>
    </source>
</evidence>
<keyword evidence="4" id="KW-0449">Lipoprotein</keyword>
<feature type="signal peptide" evidence="6">
    <location>
        <begin position="1"/>
        <end position="20"/>
    </location>
</feature>
<dbReference type="RefSeq" id="WP_073052894.1">
    <property type="nucleotide sequence ID" value="NZ_FQUP01000001.1"/>
</dbReference>
<evidence type="ECO:0000313" key="9">
    <source>
        <dbReference type="Proteomes" id="UP000184485"/>
    </source>
</evidence>
<evidence type="ECO:0000313" key="8">
    <source>
        <dbReference type="EMBL" id="SHF26888.1"/>
    </source>
</evidence>
<evidence type="ECO:0000256" key="1">
    <source>
        <dbReference type="ARBA" id="ARBA00004459"/>
    </source>
</evidence>
<evidence type="ECO:0000256" key="3">
    <source>
        <dbReference type="ARBA" id="ARBA00015281"/>
    </source>
</evidence>
<dbReference type="Proteomes" id="UP000184485">
    <property type="component" value="Unassembled WGS sequence"/>
</dbReference>
<comment type="similarity">
    <text evidence="2">Belongs to the rickettsiale 17 kDa surface antigen family.</text>
</comment>
<dbReference type="GO" id="GO:0009279">
    <property type="term" value="C:cell outer membrane"/>
    <property type="evidence" value="ECO:0007669"/>
    <property type="project" value="UniProtKB-SubCell"/>
</dbReference>
<proteinExistence type="inferred from homology"/>
<evidence type="ECO:0000256" key="2">
    <source>
        <dbReference type="ARBA" id="ARBA00008681"/>
    </source>
</evidence>
<dbReference type="PIRSF" id="PIRSF002721">
    <property type="entry name" value="Surface_antigen_Rickettsia"/>
    <property type="match status" value="1"/>
</dbReference>
<evidence type="ECO:0000256" key="4">
    <source>
        <dbReference type="ARBA" id="ARBA00023288"/>
    </source>
</evidence>
<organism evidence="8 9">
    <name type="scientific">Kaistia soli DSM 19436</name>
    <dbReference type="NCBI Taxonomy" id="1122133"/>
    <lineage>
        <taxon>Bacteria</taxon>
        <taxon>Pseudomonadati</taxon>
        <taxon>Pseudomonadota</taxon>
        <taxon>Alphaproteobacteria</taxon>
        <taxon>Hyphomicrobiales</taxon>
        <taxon>Kaistiaceae</taxon>
        <taxon>Kaistia</taxon>
    </lineage>
</organism>
<feature type="domain" description="Glycine zipper 2TM" evidence="7">
    <location>
        <begin position="27"/>
        <end position="68"/>
    </location>
</feature>
<feature type="chain" id="PRO_5013290848" description="17 kDa surface antigen" evidence="6">
    <location>
        <begin position="21"/>
        <end position="152"/>
    </location>
</feature>
<sequence length="152" mass="15132">MQRPALLVTLLSALALSACQAPSNQQLGAIAGSAVGAMIGSQFGSGAGKLGATIVGGGLGGIIGSQIGKSMDQNAQRQASAAETKAITTGQPGVPVSWNAGSSHGQVIPGPISKQNGRDCRPYTHQVVVNGQGQALRGTACQMPDGSWQPVS</sequence>
<keyword evidence="9" id="KW-1185">Reference proteome</keyword>
<keyword evidence="6" id="KW-0732">Signal</keyword>
<reference evidence="8 9" key="1">
    <citation type="submission" date="2016-11" db="EMBL/GenBank/DDBJ databases">
        <authorList>
            <person name="Jaros S."/>
            <person name="Januszkiewicz K."/>
            <person name="Wedrychowicz H."/>
        </authorList>
    </citation>
    <scope>NUCLEOTIDE SEQUENCE [LARGE SCALE GENOMIC DNA]</scope>
    <source>
        <strain evidence="8 9">DSM 19436</strain>
    </source>
</reference>